<evidence type="ECO:0000259" key="5">
    <source>
        <dbReference type="PROSITE" id="PS50146"/>
    </source>
</evidence>
<dbReference type="Proteomes" id="UP000000379">
    <property type="component" value="Chromosome"/>
</dbReference>
<reference evidence="7" key="1">
    <citation type="submission" date="2010-05" db="EMBL/GenBank/DDBJ databases">
        <title>The complete genome of Truepera radiovictris DSM 17093.</title>
        <authorList>
            <consortium name="US DOE Joint Genome Institute (JGI-PGF)"/>
            <person name="Lucas S."/>
            <person name="Copeland A."/>
            <person name="Lapidus A."/>
            <person name="Glavina del Rio T."/>
            <person name="Dalin E."/>
            <person name="Tice H."/>
            <person name="Bruce D."/>
            <person name="Goodwin L."/>
            <person name="Pitluck S."/>
            <person name="Kyrpides N."/>
            <person name="Mavromatis K."/>
            <person name="Ovchinnikova G."/>
            <person name="Munk A.C."/>
            <person name="Detter J.C."/>
            <person name="Han C."/>
            <person name="Tapia R."/>
            <person name="Land M."/>
            <person name="Hauser L."/>
            <person name="Markowitz V."/>
            <person name="Cheng J.-F."/>
            <person name="Hugenholtz P."/>
            <person name="Woyke T."/>
            <person name="Wu D."/>
            <person name="Tindall B."/>
            <person name="Pomrenke H.G."/>
            <person name="Brambilla E."/>
            <person name="Klenk H.-P."/>
            <person name="Eisen J.A."/>
        </authorList>
    </citation>
    <scope>NUCLEOTIDE SEQUENCE [LARGE SCALE GENOMIC DNA]</scope>
    <source>
        <strain evidence="7">DSM 17093 / CIP 108686 / LMG 22925 / RQ-24</strain>
    </source>
</reference>
<dbReference type="STRING" id="649638.Trad_0129"/>
<keyword evidence="4" id="KW-0067">ATP-binding</keyword>
<accession>D7CXE7</accession>
<dbReference type="InterPro" id="IPR016064">
    <property type="entry name" value="NAD/diacylglycerol_kinase_sf"/>
</dbReference>
<dbReference type="PANTHER" id="PTHR12358">
    <property type="entry name" value="SPHINGOSINE KINASE"/>
    <property type="match status" value="1"/>
</dbReference>
<organism evidence="6 7">
    <name type="scientific">Truepera radiovictrix (strain DSM 17093 / CIP 108686 / LMG 22925 / RQ-24)</name>
    <dbReference type="NCBI Taxonomy" id="649638"/>
    <lineage>
        <taxon>Bacteria</taxon>
        <taxon>Thermotogati</taxon>
        <taxon>Deinococcota</taxon>
        <taxon>Deinococci</taxon>
        <taxon>Trueperales</taxon>
        <taxon>Trueperaceae</taxon>
        <taxon>Truepera</taxon>
    </lineage>
</organism>
<feature type="domain" description="DAGKc" evidence="5">
    <location>
        <begin position="11"/>
        <end position="139"/>
    </location>
</feature>
<dbReference type="RefSeq" id="WP_013176651.1">
    <property type="nucleotide sequence ID" value="NC_014221.1"/>
</dbReference>
<dbReference type="Gene3D" id="3.40.50.10330">
    <property type="entry name" value="Probable inorganic polyphosphate/atp-NAD kinase, domain 1"/>
    <property type="match status" value="1"/>
</dbReference>
<dbReference type="GO" id="GO:0005886">
    <property type="term" value="C:plasma membrane"/>
    <property type="evidence" value="ECO:0007669"/>
    <property type="project" value="TreeGrafter"/>
</dbReference>
<evidence type="ECO:0000256" key="1">
    <source>
        <dbReference type="ARBA" id="ARBA00022679"/>
    </source>
</evidence>
<dbReference type="InterPro" id="IPR045540">
    <property type="entry name" value="YegS/DAGK_C"/>
</dbReference>
<keyword evidence="2" id="KW-0547">Nucleotide-binding</keyword>
<evidence type="ECO:0000256" key="4">
    <source>
        <dbReference type="ARBA" id="ARBA00022840"/>
    </source>
</evidence>
<dbReference type="PANTHER" id="PTHR12358:SF106">
    <property type="entry name" value="LIPID KINASE YEGS"/>
    <property type="match status" value="1"/>
</dbReference>
<evidence type="ECO:0000313" key="6">
    <source>
        <dbReference type="EMBL" id="ADI13271.1"/>
    </source>
</evidence>
<dbReference type="HOGENOM" id="CLU_045532_0_1_0"/>
<gene>
    <name evidence="6" type="ordered locus">Trad_0129</name>
</gene>
<dbReference type="EMBL" id="CP002049">
    <property type="protein sequence ID" value="ADI13271.1"/>
    <property type="molecule type" value="Genomic_DNA"/>
</dbReference>
<reference evidence="6 7" key="2">
    <citation type="journal article" date="2011" name="Stand. Genomic Sci.">
        <title>Complete genome sequence of Truepera radiovictrix type strain (RQ-24).</title>
        <authorList>
            <person name="Ivanova N."/>
            <person name="Rohde C."/>
            <person name="Munk C."/>
            <person name="Nolan M."/>
            <person name="Lucas S."/>
            <person name="Del Rio T.G."/>
            <person name="Tice H."/>
            <person name="Deshpande S."/>
            <person name="Cheng J.F."/>
            <person name="Tapia R."/>
            <person name="Han C."/>
            <person name="Goodwin L."/>
            <person name="Pitluck S."/>
            <person name="Liolios K."/>
            <person name="Mavromatis K."/>
            <person name="Mikhailova N."/>
            <person name="Pati A."/>
            <person name="Chen A."/>
            <person name="Palaniappan K."/>
            <person name="Land M."/>
            <person name="Hauser L."/>
            <person name="Chang Y.J."/>
            <person name="Jeffries C.D."/>
            <person name="Brambilla E."/>
            <person name="Rohde M."/>
            <person name="Goker M."/>
            <person name="Tindall B.J."/>
            <person name="Woyke T."/>
            <person name="Bristow J."/>
            <person name="Eisen J.A."/>
            <person name="Markowitz V."/>
            <person name="Hugenholtz P."/>
            <person name="Kyrpides N.C."/>
            <person name="Klenk H.P."/>
            <person name="Lapidus A."/>
        </authorList>
    </citation>
    <scope>NUCLEOTIDE SEQUENCE [LARGE SCALE GENOMIC DNA]</scope>
    <source>
        <strain evidence="7">DSM 17093 / CIP 108686 / LMG 22925 / RQ-24</strain>
    </source>
</reference>
<sequence>MTATNNTATGQTTTDYTLFVNPRAGRGGAPRLAEAVARVLRAAGRHCDVALHPSPEAALAHAQTLPQGTAIVPVGGDGTVSALLPAAVCTGRPFGLVPAGRGNDFAYALGWRRWTPERIAERLQRETRALDVLRVTLGGRTRYSLNGFGMGFDAQVAAYAAEMPRSLGGFGSYAAGVVLAFRDLRQQALTVTVDGAEVFSGLSFLGAVMNGRRYGGGFHISPEGELTDGRLELIVGRAVGRAGLVPLIARLLFGQHLKHPRVVYARGQRASLHWAVPVKLHLDGDLHPATGDVQVEVVPKSVRVLGA</sequence>
<keyword evidence="3 6" id="KW-0418">Kinase</keyword>
<dbReference type="KEGG" id="tra:Trad_0129"/>
<dbReference type="AlphaFoldDB" id="D7CXE7"/>
<keyword evidence="1" id="KW-0808">Transferase</keyword>
<dbReference type="PROSITE" id="PS50146">
    <property type="entry name" value="DAGK"/>
    <property type="match status" value="1"/>
</dbReference>
<dbReference type="Gene3D" id="2.60.200.40">
    <property type="match status" value="1"/>
</dbReference>
<keyword evidence="7" id="KW-1185">Reference proteome</keyword>
<proteinExistence type="predicted"/>
<protein>
    <submittedName>
        <fullName evidence="6">Diacylglycerol kinase catalytic region</fullName>
    </submittedName>
</protein>
<dbReference type="InterPro" id="IPR050187">
    <property type="entry name" value="Lipid_Phosphate_FormReg"/>
</dbReference>
<evidence type="ECO:0000256" key="3">
    <source>
        <dbReference type="ARBA" id="ARBA00022777"/>
    </source>
</evidence>
<dbReference type="InterPro" id="IPR001206">
    <property type="entry name" value="Diacylglycerol_kinase_cat_dom"/>
</dbReference>
<dbReference type="InterPro" id="IPR017438">
    <property type="entry name" value="ATP-NAD_kinase_N"/>
</dbReference>
<dbReference type="GO" id="GO:0016301">
    <property type="term" value="F:kinase activity"/>
    <property type="evidence" value="ECO:0007669"/>
    <property type="project" value="UniProtKB-KW"/>
</dbReference>
<dbReference type="Pfam" id="PF00781">
    <property type="entry name" value="DAGK_cat"/>
    <property type="match status" value="1"/>
</dbReference>
<dbReference type="SMART" id="SM00046">
    <property type="entry name" value="DAGKc"/>
    <property type="match status" value="1"/>
</dbReference>
<dbReference type="GO" id="GO:0005524">
    <property type="term" value="F:ATP binding"/>
    <property type="evidence" value="ECO:0007669"/>
    <property type="project" value="UniProtKB-KW"/>
</dbReference>
<dbReference type="eggNOG" id="COG1597">
    <property type="taxonomic scope" value="Bacteria"/>
</dbReference>
<name>D7CXE7_TRURR</name>
<dbReference type="OrthoDB" id="9786026at2"/>
<evidence type="ECO:0000256" key="2">
    <source>
        <dbReference type="ARBA" id="ARBA00022741"/>
    </source>
</evidence>
<dbReference type="SUPFAM" id="SSF111331">
    <property type="entry name" value="NAD kinase/diacylglycerol kinase-like"/>
    <property type="match status" value="1"/>
</dbReference>
<evidence type="ECO:0000313" key="7">
    <source>
        <dbReference type="Proteomes" id="UP000000379"/>
    </source>
</evidence>
<dbReference type="Pfam" id="PF19279">
    <property type="entry name" value="YegS_C"/>
    <property type="match status" value="1"/>
</dbReference>